<evidence type="ECO:0000256" key="4">
    <source>
        <dbReference type="ARBA" id="ARBA00009503"/>
    </source>
</evidence>
<evidence type="ECO:0000256" key="13">
    <source>
        <dbReference type="RuleBase" id="RU361205"/>
    </source>
</evidence>
<evidence type="ECO:0000256" key="3">
    <source>
        <dbReference type="ARBA" id="ARBA00004763"/>
    </source>
</evidence>
<dbReference type="EMBL" id="CP071250">
    <property type="protein sequence ID" value="UUF09479.1"/>
    <property type="molecule type" value="Genomic_DNA"/>
</dbReference>
<dbReference type="SUPFAM" id="SSF51717">
    <property type="entry name" value="Dihydropteroate synthetase-like"/>
    <property type="match status" value="1"/>
</dbReference>
<dbReference type="InterPro" id="IPR045031">
    <property type="entry name" value="DHP_synth-like"/>
</dbReference>
<dbReference type="GO" id="GO:0046656">
    <property type="term" value="P:folic acid biosynthetic process"/>
    <property type="evidence" value="ECO:0007669"/>
    <property type="project" value="UniProtKB-KW"/>
</dbReference>
<organism evidence="15 16">
    <name type="scientific">Turicibacter bilis</name>
    <dbReference type="NCBI Taxonomy" id="2735723"/>
    <lineage>
        <taxon>Bacteria</taxon>
        <taxon>Bacillati</taxon>
        <taxon>Bacillota</taxon>
        <taxon>Erysipelotrichia</taxon>
        <taxon>Erysipelotrichales</taxon>
        <taxon>Turicibacteraceae</taxon>
        <taxon>Turicibacter</taxon>
    </lineage>
</organism>
<keyword evidence="10 13" id="KW-0289">Folate biosynthesis</keyword>
<evidence type="ECO:0000256" key="7">
    <source>
        <dbReference type="ARBA" id="ARBA00022679"/>
    </source>
</evidence>
<dbReference type="GO" id="GO:0046654">
    <property type="term" value="P:tetrahydrofolate biosynthetic process"/>
    <property type="evidence" value="ECO:0007669"/>
    <property type="project" value="TreeGrafter"/>
</dbReference>
<comment type="similarity">
    <text evidence="4 13">Belongs to the DHPS family.</text>
</comment>
<feature type="domain" description="Pterin-binding" evidence="14">
    <location>
        <begin position="9"/>
        <end position="271"/>
    </location>
</feature>
<keyword evidence="9 13" id="KW-0460">Magnesium</keyword>
<dbReference type="GO" id="GO:0004156">
    <property type="term" value="F:dihydropteroate synthase activity"/>
    <property type="evidence" value="ECO:0007669"/>
    <property type="project" value="UniProtKB-EC"/>
</dbReference>
<evidence type="ECO:0000256" key="1">
    <source>
        <dbReference type="ARBA" id="ARBA00000012"/>
    </source>
</evidence>
<evidence type="ECO:0000256" key="10">
    <source>
        <dbReference type="ARBA" id="ARBA00022909"/>
    </source>
</evidence>
<evidence type="ECO:0000256" key="12">
    <source>
        <dbReference type="ARBA" id="ARBA00053449"/>
    </source>
</evidence>
<reference evidence="15" key="1">
    <citation type="submission" date="2021-03" db="EMBL/GenBank/DDBJ databases">
        <title>Comparative Genomics and Metabolomics in the genus Turicibacter.</title>
        <authorList>
            <person name="Maki J."/>
            <person name="Looft T."/>
        </authorList>
    </citation>
    <scope>NUCLEOTIDE SEQUENCE</scope>
    <source>
        <strain evidence="15">ISU324</strain>
    </source>
</reference>
<evidence type="ECO:0000256" key="11">
    <source>
        <dbReference type="ARBA" id="ARBA00030193"/>
    </source>
</evidence>
<dbReference type="PROSITE" id="PS00792">
    <property type="entry name" value="DHPS_1"/>
    <property type="match status" value="1"/>
</dbReference>
<evidence type="ECO:0000259" key="14">
    <source>
        <dbReference type="PROSITE" id="PS50972"/>
    </source>
</evidence>
<accession>A0A9Q9FJM6</accession>
<proteinExistence type="inferred from homology"/>
<evidence type="ECO:0000256" key="8">
    <source>
        <dbReference type="ARBA" id="ARBA00022723"/>
    </source>
</evidence>
<dbReference type="FunFam" id="3.20.20.20:FF:000006">
    <property type="entry name" value="Dihydropteroate synthase"/>
    <property type="match status" value="1"/>
</dbReference>
<sequence>MMWPSEKKTLIMGILNTTPDSFSDGGSYQHLDEIVARAKQMVADGADIIDVGGESTRPGSTIVELEEELARVIPVIKRLASEIDVPISVDTYKAEVARQAVEAGATIINDIGGAKFDPLMPEVMAQSGAYVILMHNRKPNLNETNCITTISGELTEYEDIVDTVKAELKECIDLVKVAGVPDDKIIIDPGIGFAKTVEGNIELMQRVSELHDLGYPILLGVSKKGSIGHLLGGLDVNNRTEGTMAATCFAVSQEVEIVRVHDVLENSRAAKVMQTLLNYV</sequence>
<evidence type="ECO:0000256" key="9">
    <source>
        <dbReference type="ARBA" id="ARBA00022842"/>
    </source>
</evidence>
<evidence type="ECO:0000256" key="2">
    <source>
        <dbReference type="ARBA" id="ARBA00001946"/>
    </source>
</evidence>
<dbReference type="GO" id="GO:0005829">
    <property type="term" value="C:cytosol"/>
    <property type="evidence" value="ECO:0007669"/>
    <property type="project" value="TreeGrafter"/>
</dbReference>
<protein>
    <recommendedName>
        <fullName evidence="6 13">Dihydropteroate synthase</fullName>
        <shortName evidence="13">DHPS</shortName>
        <ecNumber evidence="5 13">2.5.1.15</ecNumber>
    </recommendedName>
    <alternativeName>
        <fullName evidence="11 13">Dihydropteroate pyrophosphorylase</fullName>
    </alternativeName>
</protein>
<dbReference type="GO" id="GO:0046872">
    <property type="term" value="F:metal ion binding"/>
    <property type="evidence" value="ECO:0007669"/>
    <property type="project" value="UniProtKB-KW"/>
</dbReference>
<name>A0A9Q9FJM6_9FIRM</name>
<comment type="cofactor">
    <cofactor evidence="2 13">
        <name>Mg(2+)</name>
        <dbReference type="ChEBI" id="CHEBI:18420"/>
    </cofactor>
</comment>
<keyword evidence="8 13" id="KW-0479">Metal-binding</keyword>
<dbReference type="AlphaFoldDB" id="A0A9Q9FJM6"/>
<evidence type="ECO:0000256" key="5">
    <source>
        <dbReference type="ARBA" id="ARBA00012458"/>
    </source>
</evidence>
<dbReference type="PROSITE" id="PS00793">
    <property type="entry name" value="DHPS_2"/>
    <property type="match status" value="1"/>
</dbReference>
<evidence type="ECO:0000313" key="16">
    <source>
        <dbReference type="Proteomes" id="UP001058072"/>
    </source>
</evidence>
<dbReference type="PROSITE" id="PS50972">
    <property type="entry name" value="PTERIN_BINDING"/>
    <property type="match status" value="1"/>
</dbReference>
<dbReference type="CDD" id="cd00739">
    <property type="entry name" value="DHPS"/>
    <property type="match status" value="1"/>
</dbReference>
<evidence type="ECO:0000313" key="15">
    <source>
        <dbReference type="EMBL" id="UUF09479.1"/>
    </source>
</evidence>
<dbReference type="Pfam" id="PF00809">
    <property type="entry name" value="Pterin_bind"/>
    <property type="match status" value="1"/>
</dbReference>
<dbReference type="Gene3D" id="3.20.20.20">
    <property type="entry name" value="Dihydropteroate synthase-like"/>
    <property type="match status" value="1"/>
</dbReference>
<dbReference type="PANTHER" id="PTHR20941:SF1">
    <property type="entry name" value="FOLIC ACID SYNTHESIS PROTEIN FOL1"/>
    <property type="match status" value="1"/>
</dbReference>
<dbReference type="InterPro" id="IPR000489">
    <property type="entry name" value="Pterin-binding_dom"/>
</dbReference>
<comment type="catalytic activity">
    <reaction evidence="1">
        <text>(7,8-dihydropterin-6-yl)methyl diphosphate + 4-aminobenzoate = 7,8-dihydropteroate + diphosphate</text>
        <dbReference type="Rhea" id="RHEA:19949"/>
        <dbReference type="ChEBI" id="CHEBI:17836"/>
        <dbReference type="ChEBI" id="CHEBI:17839"/>
        <dbReference type="ChEBI" id="CHEBI:33019"/>
        <dbReference type="ChEBI" id="CHEBI:72950"/>
        <dbReference type="EC" id="2.5.1.15"/>
    </reaction>
</comment>
<evidence type="ECO:0000256" key="6">
    <source>
        <dbReference type="ARBA" id="ARBA00016919"/>
    </source>
</evidence>
<dbReference type="EC" id="2.5.1.15" evidence="5 13"/>
<dbReference type="PANTHER" id="PTHR20941">
    <property type="entry name" value="FOLATE SYNTHESIS PROTEINS"/>
    <property type="match status" value="1"/>
</dbReference>
<dbReference type="NCBIfam" id="TIGR01496">
    <property type="entry name" value="DHPS"/>
    <property type="match status" value="1"/>
</dbReference>
<gene>
    <name evidence="15" type="primary">folP</name>
    <name evidence="15" type="ORF">J0J70_05885</name>
</gene>
<comment type="pathway">
    <text evidence="3 13">Cofactor biosynthesis; tetrahydrofolate biosynthesis; 7,8-dihydrofolate from 2-amino-4-hydroxy-6-hydroxymethyl-7,8-dihydropteridine diphosphate and 4-aminobenzoate: step 1/2.</text>
</comment>
<dbReference type="InterPro" id="IPR011005">
    <property type="entry name" value="Dihydropteroate_synth-like_sf"/>
</dbReference>
<keyword evidence="7 13" id="KW-0808">Transferase</keyword>
<dbReference type="InterPro" id="IPR006390">
    <property type="entry name" value="DHP_synth_dom"/>
</dbReference>
<dbReference type="Proteomes" id="UP001058072">
    <property type="component" value="Chromosome"/>
</dbReference>
<comment type="function">
    <text evidence="12 13">Catalyzes the condensation of para-aminobenzoate (pABA) with 6-hydroxymethyl-7,8-dihydropterin diphosphate (DHPt-PP) to form 7,8-dihydropteroate (H2Pte), the immediate precursor of folate derivatives.</text>
</comment>